<sequence length="422" mass="44155">MNRPLPTATDSPSSEPLSPHSPHSPHSPRGLAGLVPELRSALIACLPAGLLAGALLCGGCGPSSSVPDREPAGLVFVAGGTPADPQIEGSRARPGFHDFGEVPQGSVLEHAFEFVNTESLPVTVQRASASCSCTIPLVEAITLDGQRIEGDTSDPNGLIQVPPGATLRVVLRIDTAVVHEANRDKLVTVRMVTDAPKSAFISLEAHLIAVRDLTAVPDVADLGSAPASIGGTMDVSIGRAGPARLTPVEVLEAPEGWVVSLGADPRSLDHWVMTTTLSPGHDEGFAGGLVRLSTQDDAGDAGPPFEFPVRALVVPDIQVSPPNVALRAFEGGLQHEVRIVSHLPGHHFRVDAVEVLPLDLVDVEVEAVPVRPTASGSASAWDLRVRVASPRPGIEYEGRLLAQLDDAQYPSIEIPFVTVSRP</sequence>
<feature type="region of interest" description="Disordered" evidence="1">
    <location>
        <begin position="1"/>
        <end position="32"/>
    </location>
</feature>
<feature type="compositionally biased region" description="Low complexity" evidence="1">
    <location>
        <begin position="11"/>
        <end position="21"/>
    </location>
</feature>
<protein>
    <recommendedName>
        <fullName evidence="4">DUF1573 domain-containing protein</fullName>
    </recommendedName>
</protein>
<dbReference type="AlphaFoldDB" id="A0A518BKI7"/>
<evidence type="ECO:0008006" key="4">
    <source>
        <dbReference type="Google" id="ProtNLM"/>
    </source>
</evidence>
<evidence type="ECO:0000313" key="2">
    <source>
        <dbReference type="EMBL" id="QDU67453.1"/>
    </source>
</evidence>
<dbReference type="EMBL" id="CP036287">
    <property type="protein sequence ID" value="QDU67453.1"/>
    <property type="molecule type" value="Genomic_DNA"/>
</dbReference>
<proteinExistence type="predicted"/>
<dbReference type="Gene3D" id="2.60.40.10">
    <property type="entry name" value="Immunoglobulins"/>
    <property type="match status" value="1"/>
</dbReference>
<dbReference type="InterPro" id="IPR011467">
    <property type="entry name" value="DUF1573"/>
</dbReference>
<reference evidence="2 3" key="1">
    <citation type="submission" date="2019-02" db="EMBL/GenBank/DDBJ databases">
        <title>Deep-cultivation of Planctomycetes and their phenomic and genomic characterization uncovers novel biology.</title>
        <authorList>
            <person name="Wiegand S."/>
            <person name="Jogler M."/>
            <person name="Boedeker C."/>
            <person name="Pinto D."/>
            <person name="Vollmers J."/>
            <person name="Rivas-Marin E."/>
            <person name="Kohn T."/>
            <person name="Peeters S.H."/>
            <person name="Heuer A."/>
            <person name="Rast P."/>
            <person name="Oberbeckmann S."/>
            <person name="Bunk B."/>
            <person name="Jeske O."/>
            <person name="Meyerdierks A."/>
            <person name="Storesund J.E."/>
            <person name="Kallscheuer N."/>
            <person name="Luecker S."/>
            <person name="Lage O.M."/>
            <person name="Pohl T."/>
            <person name="Merkel B.J."/>
            <person name="Hornburger P."/>
            <person name="Mueller R.-W."/>
            <person name="Bruemmer F."/>
            <person name="Labrenz M."/>
            <person name="Spormann A.M."/>
            <person name="Op den Camp H."/>
            <person name="Overmann J."/>
            <person name="Amann R."/>
            <person name="Jetten M.S.M."/>
            <person name="Mascher T."/>
            <person name="Medema M.H."/>
            <person name="Devos D.P."/>
            <person name="Kaster A.-K."/>
            <person name="Ovreas L."/>
            <person name="Rohde M."/>
            <person name="Galperin M.Y."/>
            <person name="Jogler C."/>
        </authorList>
    </citation>
    <scope>NUCLEOTIDE SEQUENCE [LARGE SCALE GENOMIC DNA]</scope>
    <source>
        <strain evidence="2 3">Pla133</strain>
    </source>
</reference>
<dbReference type="Proteomes" id="UP000316921">
    <property type="component" value="Chromosome"/>
</dbReference>
<dbReference type="Pfam" id="PF07610">
    <property type="entry name" value="DUF1573"/>
    <property type="match status" value="1"/>
</dbReference>
<keyword evidence="3" id="KW-1185">Reference proteome</keyword>
<dbReference type="KEGG" id="pbap:Pla133_25360"/>
<accession>A0A518BKI7</accession>
<evidence type="ECO:0000256" key="1">
    <source>
        <dbReference type="SAM" id="MobiDB-lite"/>
    </source>
</evidence>
<dbReference type="InterPro" id="IPR013783">
    <property type="entry name" value="Ig-like_fold"/>
</dbReference>
<evidence type="ECO:0000313" key="3">
    <source>
        <dbReference type="Proteomes" id="UP000316921"/>
    </source>
</evidence>
<name>A0A518BKI7_9BACT</name>
<organism evidence="2 3">
    <name type="scientific">Engelhardtia mirabilis</name>
    <dbReference type="NCBI Taxonomy" id="2528011"/>
    <lineage>
        <taxon>Bacteria</taxon>
        <taxon>Pseudomonadati</taxon>
        <taxon>Planctomycetota</taxon>
        <taxon>Planctomycetia</taxon>
        <taxon>Planctomycetia incertae sedis</taxon>
        <taxon>Engelhardtia</taxon>
    </lineage>
</organism>
<gene>
    <name evidence="2" type="ORF">Pla133_25360</name>
</gene>